<comment type="caution">
    <text evidence="2">The sequence shown here is derived from an EMBL/GenBank/DDBJ whole genome shotgun (WGS) entry which is preliminary data.</text>
</comment>
<evidence type="ECO:0000313" key="3">
    <source>
        <dbReference type="Proteomes" id="UP000094444"/>
    </source>
</evidence>
<sequence>MRRHPSLPLNLSLMGPRGLIRDWHSAPRSRASVIASDSDSRSGLDRTPTPYPREPRNSLFDFEDAEVVVTKIDDSDSEQAEGGRMEGEGEQGERRSGLGQDRHGTPAYFPLSAQEQLRVMARRREAAVCFQCQVEECRLALKYSVVGWTGTLDPAKIPAALSNANSIRELDRQMDTLERKLAPFLPPPTPSNNNNPQPTSFKGLGAESLEKVNNIRATLLRIVPGTKSTRHIYPVVDAIERDARGAGILPPEDNLGWVWSLSFDDWFIWHAGEEKFVSAKYDIRTDFVAA</sequence>
<dbReference type="InParanoid" id="A0A2P5HID3"/>
<dbReference type="Proteomes" id="UP000094444">
    <property type="component" value="Unassembled WGS sequence"/>
</dbReference>
<organism evidence="2 3">
    <name type="scientific">Diaporthe helianthi</name>
    <dbReference type="NCBI Taxonomy" id="158607"/>
    <lineage>
        <taxon>Eukaryota</taxon>
        <taxon>Fungi</taxon>
        <taxon>Dikarya</taxon>
        <taxon>Ascomycota</taxon>
        <taxon>Pezizomycotina</taxon>
        <taxon>Sordariomycetes</taxon>
        <taxon>Sordariomycetidae</taxon>
        <taxon>Diaporthales</taxon>
        <taxon>Diaporthaceae</taxon>
        <taxon>Diaporthe</taxon>
    </lineage>
</organism>
<dbReference type="AlphaFoldDB" id="A0A2P5HID3"/>
<gene>
    <name evidence="2" type="ORF">DHEL01_v211598</name>
</gene>
<feature type="region of interest" description="Disordered" evidence="1">
    <location>
        <begin position="184"/>
        <end position="203"/>
    </location>
</feature>
<feature type="region of interest" description="Disordered" evidence="1">
    <location>
        <begin position="31"/>
        <end position="57"/>
    </location>
</feature>
<dbReference type="OrthoDB" id="5223695at2759"/>
<feature type="compositionally biased region" description="Basic and acidic residues" evidence="1">
    <location>
        <begin position="81"/>
        <end position="104"/>
    </location>
</feature>
<feature type="region of interest" description="Disordered" evidence="1">
    <location>
        <begin position="73"/>
        <end position="107"/>
    </location>
</feature>
<feature type="compositionally biased region" description="Low complexity" evidence="1">
    <location>
        <begin position="191"/>
        <end position="200"/>
    </location>
</feature>
<reference evidence="2" key="1">
    <citation type="submission" date="2017-09" db="EMBL/GenBank/DDBJ databases">
        <title>Polyketide synthases of a Diaporthe helianthi virulent isolate.</title>
        <authorList>
            <person name="Baroncelli R."/>
        </authorList>
    </citation>
    <scope>NUCLEOTIDE SEQUENCE [LARGE SCALE GENOMIC DNA]</scope>
    <source>
        <strain evidence="2">7/96</strain>
    </source>
</reference>
<dbReference type="EMBL" id="MAVT02001857">
    <property type="protein sequence ID" value="POS70010.1"/>
    <property type="molecule type" value="Genomic_DNA"/>
</dbReference>
<accession>A0A2P5HID3</accession>
<protein>
    <submittedName>
        <fullName evidence="2">Uncharacterized protein</fullName>
    </submittedName>
</protein>
<evidence type="ECO:0000256" key="1">
    <source>
        <dbReference type="SAM" id="MobiDB-lite"/>
    </source>
</evidence>
<keyword evidence="3" id="KW-1185">Reference proteome</keyword>
<name>A0A2P5HID3_DIAHE</name>
<evidence type="ECO:0000313" key="2">
    <source>
        <dbReference type="EMBL" id="POS70010.1"/>
    </source>
</evidence>
<proteinExistence type="predicted"/>